<reference evidence="3" key="2">
    <citation type="submission" date="2020-09" db="EMBL/GenBank/DDBJ databases">
        <authorList>
            <person name="Sun Q."/>
            <person name="Ohkuma M."/>
        </authorList>
    </citation>
    <scope>NUCLEOTIDE SEQUENCE</scope>
    <source>
        <strain evidence="3">JCM 30078</strain>
    </source>
</reference>
<proteinExistence type="predicted"/>
<dbReference type="Gene3D" id="3.10.450.160">
    <property type="entry name" value="inner membrane protein cigr"/>
    <property type="match status" value="1"/>
</dbReference>
<feature type="chain" id="PRO_5037954736" description="Nickel/cobalt transporter regulator" evidence="2">
    <location>
        <begin position="23"/>
        <end position="122"/>
    </location>
</feature>
<keyword evidence="2" id="KW-0732">Signal</keyword>
<dbReference type="InterPro" id="IPR024572">
    <property type="entry name" value="RcnB"/>
</dbReference>
<accession>A0A917PZT7</accession>
<comment type="caution">
    <text evidence="3">The sequence shown here is derived from an EMBL/GenBank/DDBJ whole genome shotgun (WGS) entry which is preliminary data.</text>
</comment>
<evidence type="ECO:0000256" key="2">
    <source>
        <dbReference type="SAM" id="SignalP"/>
    </source>
</evidence>
<evidence type="ECO:0008006" key="5">
    <source>
        <dbReference type="Google" id="ProtNLM"/>
    </source>
</evidence>
<evidence type="ECO:0000256" key="1">
    <source>
        <dbReference type="SAM" id="MobiDB-lite"/>
    </source>
</evidence>
<evidence type="ECO:0000313" key="4">
    <source>
        <dbReference type="Proteomes" id="UP000635983"/>
    </source>
</evidence>
<dbReference type="Proteomes" id="UP000635983">
    <property type="component" value="Unassembled WGS sequence"/>
</dbReference>
<name>A0A917PZT7_9PSED</name>
<reference evidence="3" key="1">
    <citation type="journal article" date="2014" name="Int. J. Syst. Evol. Microbiol.">
        <title>Complete genome sequence of Corynebacterium casei LMG S-19264T (=DSM 44701T), isolated from a smear-ripened cheese.</title>
        <authorList>
            <consortium name="US DOE Joint Genome Institute (JGI-PGF)"/>
            <person name="Walter F."/>
            <person name="Albersmeier A."/>
            <person name="Kalinowski J."/>
            <person name="Ruckert C."/>
        </authorList>
    </citation>
    <scope>NUCLEOTIDE SEQUENCE</scope>
    <source>
        <strain evidence="3">JCM 30078</strain>
    </source>
</reference>
<feature type="compositionally biased region" description="Basic and acidic residues" evidence="1">
    <location>
        <begin position="23"/>
        <end position="37"/>
    </location>
</feature>
<dbReference type="RefSeq" id="WP_188984451.1">
    <property type="nucleotide sequence ID" value="NZ_BMPO01000007.1"/>
</dbReference>
<organism evidence="3 4">
    <name type="scientific">Pseudomonas matsuisoli</name>
    <dbReference type="NCBI Taxonomy" id="1515666"/>
    <lineage>
        <taxon>Bacteria</taxon>
        <taxon>Pseudomonadati</taxon>
        <taxon>Pseudomonadota</taxon>
        <taxon>Gammaproteobacteria</taxon>
        <taxon>Pseudomonadales</taxon>
        <taxon>Pseudomonadaceae</taxon>
        <taxon>Pseudomonas</taxon>
    </lineage>
</organism>
<keyword evidence="4" id="KW-1185">Reference proteome</keyword>
<dbReference type="Pfam" id="PF11776">
    <property type="entry name" value="RcnB"/>
    <property type="match status" value="1"/>
</dbReference>
<feature type="region of interest" description="Disordered" evidence="1">
    <location>
        <begin position="23"/>
        <end position="54"/>
    </location>
</feature>
<dbReference type="AlphaFoldDB" id="A0A917PZT7"/>
<evidence type="ECO:0000313" key="3">
    <source>
        <dbReference type="EMBL" id="GGK03847.1"/>
    </source>
</evidence>
<protein>
    <recommendedName>
        <fullName evidence="5">Nickel/cobalt transporter regulator</fullName>
    </recommendedName>
</protein>
<gene>
    <name evidence="3" type="ORF">GCM10009304_32230</name>
</gene>
<dbReference type="EMBL" id="BMPO01000007">
    <property type="protein sequence ID" value="GGK03847.1"/>
    <property type="molecule type" value="Genomic_DNA"/>
</dbReference>
<feature type="signal peptide" evidence="2">
    <location>
        <begin position="1"/>
        <end position="22"/>
    </location>
</feature>
<sequence length="122" mass="13750">MKTIKPLTALLGALVIAGTVHAQDAKDKQQEPSREEYQEQVLKQAPNQSDDAVARDPMHIGDLKVGAPAPHKYWRDDYAIKDLQKHNLSKPENEKQHWVKIGTDYVLLNNDTGTIQKIIKAE</sequence>